<keyword evidence="1" id="KW-1133">Transmembrane helix</keyword>
<sequence length="178" mass="20383">MPNIGSGEQSLAYDKSNGSEPVISPCLCRRYRTFCEFIGSKNSYLERRNLEVLILNQESTCGSWETANRVRIQQRKKIRTYMSFVIPFIVFVGLTVFYVLIVFSSKSDVGNSYPTEHERRTSIISSIALYMNHDDFVRHLQSENTMIPVIDSCQHTIIPTPVPNEEASESCRYSNILL</sequence>
<dbReference type="Proteomes" id="UP000095285">
    <property type="component" value="Unassembled WGS sequence"/>
</dbReference>
<dbReference type="InParanoid" id="A0A1I7VLS2"/>
<protein>
    <submittedName>
        <fullName evidence="3">Uncharacterized protein</fullName>
    </submittedName>
</protein>
<evidence type="ECO:0000313" key="3">
    <source>
        <dbReference type="WBParaSite" id="EN70_3976"/>
    </source>
</evidence>
<gene>
    <name evidence="3" type="primary">LOAG_05576</name>
</gene>
<dbReference type="OrthoDB" id="273089at2759"/>
<reference evidence="3" key="2">
    <citation type="submission" date="2016-11" db="UniProtKB">
        <authorList>
            <consortium name="WormBaseParasite"/>
        </authorList>
    </citation>
    <scope>IDENTIFICATION</scope>
</reference>
<evidence type="ECO:0000256" key="1">
    <source>
        <dbReference type="SAM" id="Phobius"/>
    </source>
</evidence>
<keyword evidence="1" id="KW-0472">Membrane</keyword>
<accession>A0A1I7VLS2</accession>
<keyword evidence="2" id="KW-1185">Reference proteome</keyword>
<dbReference type="WBParaSite" id="EN70_3976">
    <property type="protein sequence ID" value="EN70_3976"/>
    <property type="gene ID" value="EN70_3976"/>
</dbReference>
<keyword evidence="1" id="KW-0812">Transmembrane</keyword>
<dbReference type="AlphaFoldDB" id="A0A1I7VLS2"/>
<evidence type="ECO:0000313" key="2">
    <source>
        <dbReference type="Proteomes" id="UP000095285"/>
    </source>
</evidence>
<name>A0A1I7VLS2_LOALO</name>
<feature type="transmembrane region" description="Helical" evidence="1">
    <location>
        <begin position="81"/>
        <end position="103"/>
    </location>
</feature>
<proteinExistence type="predicted"/>
<organism evidence="2 3">
    <name type="scientific">Loa loa</name>
    <name type="common">Eye worm</name>
    <name type="synonym">Filaria loa</name>
    <dbReference type="NCBI Taxonomy" id="7209"/>
    <lineage>
        <taxon>Eukaryota</taxon>
        <taxon>Metazoa</taxon>
        <taxon>Ecdysozoa</taxon>
        <taxon>Nematoda</taxon>
        <taxon>Chromadorea</taxon>
        <taxon>Rhabditida</taxon>
        <taxon>Spirurina</taxon>
        <taxon>Spiruromorpha</taxon>
        <taxon>Filarioidea</taxon>
        <taxon>Onchocercidae</taxon>
        <taxon>Loa</taxon>
    </lineage>
</organism>
<reference evidence="2" key="1">
    <citation type="submission" date="2012-04" db="EMBL/GenBank/DDBJ databases">
        <title>The Genome Sequence of Loa loa.</title>
        <authorList>
            <consortium name="The Broad Institute Genome Sequencing Platform"/>
            <consortium name="Broad Institute Genome Sequencing Center for Infectious Disease"/>
            <person name="Nutman T.B."/>
            <person name="Fink D.L."/>
            <person name="Russ C."/>
            <person name="Young S."/>
            <person name="Zeng Q."/>
            <person name="Gargeya S."/>
            <person name="Alvarado L."/>
            <person name="Berlin A."/>
            <person name="Chapman S.B."/>
            <person name="Chen Z."/>
            <person name="Freedman E."/>
            <person name="Gellesch M."/>
            <person name="Goldberg J."/>
            <person name="Griggs A."/>
            <person name="Gujja S."/>
            <person name="Heilman E.R."/>
            <person name="Heiman D."/>
            <person name="Howarth C."/>
            <person name="Mehta T."/>
            <person name="Neiman D."/>
            <person name="Pearson M."/>
            <person name="Roberts A."/>
            <person name="Saif S."/>
            <person name="Shea T."/>
            <person name="Shenoy N."/>
            <person name="Sisk P."/>
            <person name="Stolte C."/>
            <person name="Sykes S."/>
            <person name="White J."/>
            <person name="Yandava C."/>
            <person name="Haas B."/>
            <person name="Henn M.R."/>
            <person name="Nusbaum C."/>
            <person name="Birren B."/>
        </authorList>
    </citation>
    <scope>NUCLEOTIDE SEQUENCE [LARGE SCALE GENOMIC DNA]</scope>
</reference>